<dbReference type="AlphaFoldDB" id="A0A1I5GSX0"/>
<dbReference type="GO" id="GO:0055085">
    <property type="term" value="P:transmembrane transport"/>
    <property type="evidence" value="ECO:0007669"/>
    <property type="project" value="InterPro"/>
</dbReference>
<dbReference type="PANTHER" id="PTHR30151">
    <property type="entry name" value="ALKANE SULFONATE ABC TRANSPORTER-RELATED, MEMBRANE SUBUNIT"/>
    <property type="match status" value="1"/>
</dbReference>
<comment type="subcellular location">
    <subcellularLocation>
        <location evidence="1 7">Cell membrane</location>
        <topology evidence="1 7">Multi-pass membrane protein</topology>
    </subcellularLocation>
</comment>
<keyword evidence="4 7" id="KW-0812">Transmembrane</keyword>
<dbReference type="InterPro" id="IPR035906">
    <property type="entry name" value="MetI-like_sf"/>
</dbReference>
<feature type="transmembrane region" description="Helical" evidence="7">
    <location>
        <begin position="83"/>
        <end position="105"/>
    </location>
</feature>
<gene>
    <name evidence="9" type="ORF">SAMN04489757_12218</name>
</gene>
<dbReference type="Proteomes" id="UP000198806">
    <property type="component" value="Unassembled WGS sequence"/>
</dbReference>
<dbReference type="GO" id="GO:0005886">
    <property type="term" value="C:plasma membrane"/>
    <property type="evidence" value="ECO:0007669"/>
    <property type="project" value="UniProtKB-SubCell"/>
</dbReference>
<evidence type="ECO:0000256" key="6">
    <source>
        <dbReference type="ARBA" id="ARBA00023136"/>
    </source>
</evidence>
<feature type="transmembrane region" description="Helical" evidence="7">
    <location>
        <begin position="20"/>
        <end position="40"/>
    </location>
</feature>
<evidence type="ECO:0000256" key="2">
    <source>
        <dbReference type="ARBA" id="ARBA00022448"/>
    </source>
</evidence>
<feature type="transmembrane region" description="Helical" evidence="7">
    <location>
        <begin position="164"/>
        <end position="189"/>
    </location>
</feature>
<dbReference type="SUPFAM" id="SSF161098">
    <property type="entry name" value="MetI-like"/>
    <property type="match status" value="1"/>
</dbReference>
<evidence type="ECO:0000313" key="9">
    <source>
        <dbReference type="EMBL" id="SFO38956.1"/>
    </source>
</evidence>
<evidence type="ECO:0000256" key="5">
    <source>
        <dbReference type="ARBA" id="ARBA00022989"/>
    </source>
</evidence>
<keyword evidence="6 7" id="KW-0472">Membrane</keyword>
<dbReference type="EMBL" id="FOWD01000022">
    <property type="protein sequence ID" value="SFO38956.1"/>
    <property type="molecule type" value="Genomic_DNA"/>
</dbReference>
<comment type="similarity">
    <text evidence="7">Belongs to the binding-protein-dependent transport system permease family.</text>
</comment>
<feature type="domain" description="ABC transmembrane type-1" evidence="8">
    <location>
        <begin position="131"/>
        <end position="311"/>
    </location>
</feature>
<feature type="transmembrane region" description="Helical" evidence="7">
    <location>
        <begin position="287"/>
        <end position="308"/>
    </location>
</feature>
<keyword evidence="2 7" id="KW-0813">Transport</keyword>
<keyword evidence="5 7" id="KW-1133">Transmembrane helix</keyword>
<dbReference type="STRING" id="1527.SAMN04489757_12218"/>
<sequence>MAERKEILRDKKIRFDYRSAIPSLTLIVALLTEILIPNHMDAKYRTLTNFKSVLITFTVVSLLLLLISIFHEKTRNRYVRKGWFLGGTVVFITMLNLVTVKLLLLPQIYFPSINRILNVYIEDKNLLLKCLISSFTLLVEGLLFGTVIGIITGILVGWSKNWNYWIYPLIRILGPIPSSTWIPLTLIIFPTSRGAAIFLIAFGVWFQITILTSSGIQSVKQSYFEVSSTLGATNLQNLLFIAIPDALPSMFLGLFNATCSSFVALMAAEMFGVKAGIGWYINWQKEMIAYSNVYAGLILIAGFCYLFITVQFKVRDKLLSWQKGVIKW</sequence>
<feature type="transmembrane region" description="Helical" evidence="7">
    <location>
        <begin position="262"/>
        <end position="281"/>
    </location>
</feature>
<keyword evidence="3" id="KW-1003">Cell membrane</keyword>
<evidence type="ECO:0000256" key="4">
    <source>
        <dbReference type="ARBA" id="ARBA00022692"/>
    </source>
</evidence>
<proteinExistence type="inferred from homology"/>
<evidence type="ECO:0000256" key="3">
    <source>
        <dbReference type="ARBA" id="ARBA00022475"/>
    </source>
</evidence>
<evidence type="ECO:0000313" key="10">
    <source>
        <dbReference type="Proteomes" id="UP000198806"/>
    </source>
</evidence>
<feature type="transmembrane region" description="Helical" evidence="7">
    <location>
        <begin position="126"/>
        <end position="158"/>
    </location>
</feature>
<dbReference type="Gene3D" id="1.10.3720.10">
    <property type="entry name" value="MetI-like"/>
    <property type="match status" value="1"/>
</dbReference>
<keyword evidence="10" id="KW-1185">Reference proteome</keyword>
<evidence type="ECO:0000256" key="7">
    <source>
        <dbReference type="RuleBase" id="RU363032"/>
    </source>
</evidence>
<dbReference type="PROSITE" id="PS50928">
    <property type="entry name" value="ABC_TM1"/>
    <property type="match status" value="1"/>
</dbReference>
<accession>A0A1I5GSX0</accession>
<protein>
    <submittedName>
        <fullName evidence="9">NitT/TauT family transport system permease protein</fullName>
    </submittedName>
</protein>
<dbReference type="InterPro" id="IPR000515">
    <property type="entry name" value="MetI-like"/>
</dbReference>
<dbReference type="RefSeq" id="WP_207650148.1">
    <property type="nucleotide sequence ID" value="NZ_BAABFM010000004.1"/>
</dbReference>
<reference evidence="9 10" key="1">
    <citation type="submission" date="2016-10" db="EMBL/GenBank/DDBJ databases">
        <authorList>
            <person name="de Groot N.N."/>
        </authorList>
    </citation>
    <scope>NUCLEOTIDE SEQUENCE [LARGE SCALE GENOMIC DNA]</scope>
    <source>
        <strain evidence="9 10">DSM 1283</strain>
    </source>
</reference>
<dbReference type="Pfam" id="PF00528">
    <property type="entry name" value="BPD_transp_1"/>
    <property type="match status" value="1"/>
</dbReference>
<name>A0A1I5GSX0_9FIRM</name>
<dbReference type="CDD" id="cd06261">
    <property type="entry name" value="TM_PBP2"/>
    <property type="match status" value="1"/>
</dbReference>
<organism evidence="9 10">
    <name type="scientific">Anaerocolumna aminovalerica</name>
    <dbReference type="NCBI Taxonomy" id="1527"/>
    <lineage>
        <taxon>Bacteria</taxon>
        <taxon>Bacillati</taxon>
        <taxon>Bacillota</taxon>
        <taxon>Clostridia</taxon>
        <taxon>Lachnospirales</taxon>
        <taxon>Lachnospiraceae</taxon>
        <taxon>Anaerocolumna</taxon>
    </lineage>
</organism>
<evidence type="ECO:0000259" key="8">
    <source>
        <dbReference type="PROSITE" id="PS50928"/>
    </source>
</evidence>
<dbReference type="PANTHER" id="PTHR30151:SF0">
    <property type="entry name" value="ABC TRANSPORTER PERMEASE PROTEIN MJ0413-RELATED"/>
    <property type="match status" value="1"/>
</dbReference>
<feature type="transmembrane region" description="Helical" evidence="7">
    <location>
        <begin position="196"/>
        <end position="216"/>
    </location>
</feature>
<evidence type="ECO:0000256" key="1">
    <source>
        <dbReference type="ARBA" id="ARBA00004651"/>
    </source>
</evidence>
<feature type="transmembrane region" description="Helical" evidence="7">
    <location>
        <begin position="52"/>
        <end position="71"/>
    </location>
</feature>